<dbReference type="PANTHER" id="PTHR33406">
    <property type="entry name" value="MEMBRANE PROTEIN MJ1562-RELATED"/>
    <property type="match status" value="1"/>
</dbReference>
<feature type="transmembrane region" description="Helical" evidence="6">
    <location>
        <begin position="613"/>
        <end position="629"/>
    </location>
</feature>
<sequence length="773" mass="84691">MLAKIENVVFGNRKIILGLFLLATIFMAYQTSLLRIDAGFEKQLPLKHPYMQTFVEHKEEFGGANRLLIAVRAKEGDIFTPDFFSTMKAVTDEVFFLPGVNRSTVRSIFTPNVRFIEIVEGGFSGGNVIPAEFTPTPEYLAEVRENILKSGIVGRLVADDFTTAMVSAQLVEIDPATGERLDYLKVAEQLEAKIRERFVDDEIDIHIIGFAKAVGDIADGALGVVLFFGIAFLITAAIVYLFTHSVRMTLLPLLCSLVAVVWNMGLLTLFGFGLDPMSILVPFLVFAIGVSHGVQMINAVGAEVFDGADNVTASRTAFRRLLLPGGVALLSDTIGFLTILLIEIRIIQELAITASLGVMVIILTNLILLPILLSYIKHGEGYRKRMHEGAKRREPLWRFLSRVADPKVAMGSIACALLLLAWGLYEAPNLKIGDIHAGVPELRQDSRYNVDTAVITDKFAIGVDVITTIVETVPDGCIEHDIMDRIDRFQWQMSNVPGVQSTISMPQVAKVINAGWNEGNPKWRVLPRNPQTMVQAVSSIETSTGLLNKDCSVLPVLIFTEDHKAETIERVIDAVKVFAAENNSERHTFRLATGNVGVMAATNEVVQAAQTEMLLWIYAAIIVLCFATFRSWRATLCIVLPLSLVSVLGYAVMSVLGIGLKISTLPVAALGVGIGVDYGIYIFSRFRTLLNEKAMGLHEAYEETLRVTGSAVLITGLTLAISVSTWAFSALKFQADMGVLLAFMFLANMLGALLLLPALAFVVYGFIRRKPTA</sequence>
<keyword evidence="3 6" id="KW-0812">Transmembrane</keyword>
<evidence type="ECO:0000256" key="2">
    <source>
        <dbReference type="ARBA" id="ARBA00022475"/>
    </source>
</evidence>
<feature type="transmembrane region" description="Helical" evidence="6">
    <location>
        <begin position="665"/>
        <end position="684"/>
    </location>
</feature>
<feature type="transmembrane region" description="Helical" evidence="6">
    <location>
        <begin position="705"/>
        <end position="728"/>
    </location>
</feature>
<feature type="transmembrane region" description="Helical" evidence="6">
    <location>
        <begin position="279"/>
        <end position="300"/>
    </location>
</feature>
<feature type="domain" description="SSD" evidence="7">
    <location>
        <begin position="248"/>
        <end position="375"/>
    </location>
</feature>
<feature type="transmembrane region" description="Helical" evidence="6">
    <location>
        <begin position="221"/>
        <end position="243"/>
    </location>
</feature>
<dbReference type="PANTHER" id="PTHR33406:SF10">
    <property type="entry name" value="SSD DOMAIN-CONTAINING PROTEIN"/>
    <property type="match status" value="1"/>
</dbReference>
<evidence type="ECO:0000256" key="4">
    <source>
        <dbReference type="ARBA" id="ARBA00022989"/>
    </source>
</evidence>
<dbReference type="Pfam" id="PF03176">
    <property type="entry name" value="MMPL"/>
    <property type="match status" value="2"/>
</dbReference>
<feature type="transmembrane region" description="Helical" evidence="6">
    <location>
        <begin position="250"/>
        <end position="273"/>
    </location>
</feature>
<evidence type="ECO:0000256" key="3">
    <source>
        <dbReference type="ARBA" id="ARBA00022692"/>
    </source>
</evidence>
<evidence type="ECO:0000256" key="5">
    <source>
        <dbReference type="ARBA" id="ARBA00023136"/>
    </source>
</evidence>
<feature type="transmembrane region" description="Helical" evidence="6">
    <location>
        <begin position="350"/>
        <end position="376"/>
    </location>
</feature>
<name>A0A545TP73_9PROT</name>
<feature type="transmembrane region" description="Helical" evidence="6">
    <location>
        <begin position="321"/>
        <end position="344"/>
    </location>
</feature>
<proteinExistence type="predicted"/>
<feature type="transmembrane region" description="Helical" evidence="6">
    <location>
        <begin position="636"/>
        <end position="659"/>
    </location>
</feature>
<evidence type="ECO:0000256" key="6">
    <source>
        <dbReference type="SAM" id="Phobius"/>
    </source>
</evidence>
<evidence type="ECO:0000259" key="7">
    <source>
        <dbReference type="PROSITE" id="PS50156"/>
    </source>
</evidence>
<dbReference type="InterPro" id="IPR000731">
    <property type="entry name" value="SSD"/>
</dbReference>
<dbReference type="PROSITE" id="PS50156">
    <property type="entry name" value="SSD"/>
    <property type="match status" value="1"/>
</dbReference>
<evidence type="ECO:0000313" key="8">
    <source>
        <dbReference type="EMBL" id="TQV79030.1"/>
    </source>
</evidence>
<reference evidence="8 9" key="1">
    <citation type="submission" date="2019-06" db="EMBL/GenBank/DDBJ databases">
        <title>Whole genome sequence for Rhodospirillaceae sp. R148.</title>
        <authorList>
            <person name="Wang G."/>
        </authorList>
    </citation>
    <scope>NUCLEOTIDE SEQUENCE [LARGE SCALE GENOMIC DNA]</scope>
    <source>
        <strain evidence="8 9">R148</strain>
    </source>
</reference>
<dbReference type="AlphaFoldDB" id="A0A545TP73"/>
<dbReference type="InterPro" id="IPR050545">
    <property type="entry name" value="Mycobact_MmpL"/>
</dbReference>
<dbReference type="SUPFAM" id="SSF82866">
    <property type="entry name" value="Multidrug efflux transporter AcrB transmembrane domain"/>
    <property type="match status" value="2"/>
</dbReference>
<comment type="caution">
    <text evidence="8">The sequence shown here is derived from an EMBL/GenBank/DDBJ whole genome shotgun (WGS) entry which is preliminary data.</text>
</comment>
<comment type="subcellular location">
    <subcellularLocation>
        <location evidence="1">Cell membrane</location>
        <topology evidence="1">Multi-pass membrane protein</topology>
    </subcellularLocation>
</comment>
<dbReference type="Proteomes" id="UP000315252">
    <property type="component" value="Unassembled WGS sequence"/>
</dbReference>
<evidence type="ECO:0000313" key="9">
    <source>
        <dbReference type="Proteomes" id="UP000315252"/>
    </source>
</evidence>
<feature type="transmembrane region" description="Helical" evidence="6">
    <location>
        <begin position="408"/>
        <end position="425"/>
    </location>
</feature>
<dbReference type="InterPro" id="IPR004869">
    <property type="entry name" value="MMPL_dom"/>
</dbReference>
<gene>
    <name evidence="8" type="ORF">FKG95_15210</name>
</gene>
<feature type="transmembrane region" description="Helical" evidence="6">
    <location>
        <begin position="740"/>
        <end position="767"/>
    </location>
</feature>
<dbReference type="RefSeq" id="WP_142897253.1">
    <property type="nucleotide sequence ID" value="NZ_ML660056.1"/>
</dbReference>
<dbReference type="GO" id="GO:0005886">
    <property type="term" value="C:plasma membrane"/>
    <property type="evidence" value="ECO:0007669"/>
    <property type="project" value="UniProtKB-SubCell"/>
</dbReference>
<keyword evidence="4 6" id="KW-1133">Transmembrane helix</keyword>
<dbReference type="Gene3D" id="1.20.1640.10">
    <property type="entry name" value="Multidrug efflux transporter AcrB transmembrane domain"/>
    <property type="match status" value="2"/>
</dbReference>
<organism evidence="8 9">
    <name type="scientific">Denitrobaculum tricleocarpae</name>
    <dbReference type="NCBI Taxonomy" id="2591009"/>
    <lineage>
        <taxon>Bacteria</taxon>
        <taxon>Pseudomonadati</taxon>
        <taxon>Pseudomonadota</taxon>
        <taxon>Alphaproteobacteria</taxon>
        <taxon>Rhodospirillales</taxon>
        <taxon>Rhodospirillaceae</taxon>
        <taxon>Denitrobaculum</taxon>
    </lineage>
</organism>
<keyword evidence="5 6" id="KW-0472">Membrane</keyword>
<dbReference type="OrthoDB" id="5963930at2"/>
<keyword evidence="2" id="KW-1003">Cell membrane</keyword>
<keyword evidence="9" id="KW-1185">Reference proteome</keyword>
<protein>
    <submittedName>
        <fullName evidence="8">RND family transporter</fullName>
    </submittedName>
</protein>
<dbReference type="EMBL" id="VHSH01000005">
    <property type="protein sequence ID" value="TQV79030.1"/>
    <property type="molecule type" value="Genomic_DNA"/>
</dbReference>
<accession>A0A545TP73</accession>
<evidence type="ECO:0000256" key="1">
    <source>
        <dbReference type="ARBA" id="ARBA00004651"/>
    </source>
</evidence>